<dbReference type="Pfam" id="PF17829">
    <property type="entry name" value="GH115_C"/>
    <property type="match status" value="1"/>
</dbReference>
<organism evidence="4 5">
    <name type="scientific">Bifidobacterium myosotis</name>
    <dbReference type="NCBI Taxonomy" id="1630166"/>
    <lineage>
        <taxon>Bacteria</taxon>
        <taxon>Bacillati</taxon>
        <taxon>Actinomycetota</taxon>
        <taxon>Actinomycetes</taxon>
        <taxon>Bifidobacteriales</taxon>
        <taxon>Bifidobacteriaceae</taxon>
        <taxon>Bifidobacterium</taxon>
    </lineage>
</organism>
<dbReference type="PANTHER" id="PTHR37842:SF2">
    <property type="entry name" value="GYLCOSYL HYDROLASE 115 C-TERMINAL DOMAIN-CONTAINING PROTEIN"/>
    <property type="match status" value="1"/>
</dbReference>
<dbReference type="GO" id="GO:0016787">
    <property type="term" value="F:hydrolase activity"/>
    <property type="evidence" value="ECO:0007669"/>
    <property type="project" value="UniProtKB-KW"/>
</dbReference>
<dbReference type="RefSeq" id="WP_150379444.1">
    <property type="nucleotide sequence ID" value="NZ_RZUH01000005.1"/>
</dbReference>
<dbReference type="SUPFAM" id="SSF55545">
    <property type="entry name" value="beta-N-acetylhexosaminidase-like domain"/>
    <property type="match status" value="1"/>
</dbReference>
<dbReference type="InterPro" id="IPR029018">
    <property type="entry name" value="Hex-like_dom2"/>
</dbReference>
<evidence type="ECO:0000256" key="2">
    <source>
        <dbReference type="SAM" id="MobiDB-lite"/>
    </source>
</evidence>
<dbReference type="Pfam" id="PF15979">
    <property type="entry name" value="Glyco_hydro_115"/>
    <property type="match status" value="1"/>
</dbReference>
<dbReference type="Gene3D" id="1.20.58.2150">
    <property type="match status" value="1"/>
</dbReference>
<sequence length="1207" mass="135024">MHIKDYVNTDTGGIVIARHGDRAAVAVSANETEAVGMAIADLLRDLASVSGAKLNTTANAAEANLVIGTIGTSELIDDAIERGLIDVEDLKDEHGDWRWEAYTLQTVDSKVYVAGVSRRATIYGIYDLVEAAGVSPWYWWADVPVRRSDAVVVSHGAKVFEWPAVQYRGVFINDEEEFYDWACAHTSDGTIGPETYRRFFELVLRLKGNYVWPAMHVGAFGDDPRNGDLAERMGIVIGTTHCDMLMRSNQHEWDPWVKAQGEEVKYDYSIEGHNREKIQQYWREGVQRNHDHEVTWTVGMRGIHDTGFVTRAIDGDMHLSEEQKHRARVDLLGKVIADQRRILHEELGDRADKGLQLFVPYKEVLPLYDDGLELPDDITILWANDNYGYMRRFPSLAERKRKGGHGLYYHSSYWAPTDSYLATSSTPFTLMKNELKKSWDNGIRKMWIDNIGGLKPMEQEMEYFLYLAWNAGTVEYDTDVNDYTAAWIDRNFSGGIGREAAALYTRYYQLNNERKPENLEVGAFSQTAYGDEFGHHVEELHKLYDQANALWLSLPENERDAFFETYLVKLHFSYLVNAQFYHADRSLLAEHQGKTAAQDEQLALSRRFELQKRALIEYYNKHLAGGKWDRMFTPDDFPPPATALNPAARPALHAGEAGLGVTVWGAQVPGDDVLDFWPDGVADKWIEVFSTGRAGLAYEAVANQPWIHLGNARGTLSSEVRIGVNVDANEVAAGSAGTVTVRVPATGQSRTISVNVIAAARPSSDFAGSVEADGYVSIDPSRPDERQDGERSHWQYVEHLGRFGNAVLEANSGIEATSADPKTNPAYVGYRFWLTEAAVPQLELHRVPSLDSTGQIRVGVSVDGSPIVELGTETVDEHIGDWENSKLDNIDRVRTFLPHLSAGAHVLRLYVIDSYAAYDKIVLYTTERKASNLGPDFSYHTGRGHVQSKITVPAPNAAAELDRDLCDFYHLEAEQVPLPRVGVIGKQYWNTDTTFKRFTVRTQKALGAARYPVATTDGKDLLDYVPAESPREHDGVLAFEAETALLNSEAAWTTPSLDGKGEWRHVQSETDGGTGLAMRSEPAGLEWDAVSWKADEAPRISYRVNISTPGTYRVWLYAEVDSKFQDMVWLSVDGKVHPAAEHSSGRGLWAFGLRYIWHWTELSSVDLTVGTHEIAFLAGNGGVRIDRVYMTQGEEEPPLDAQWSVTV</sequence>
<dbReference type="Gene3D" id="3.30.379.10">
    <property type="entry name" value="Chitobiase/beta-hexosaminidase domain 2-like"/>
    <property type="match status" value="1"/>
</dbReference>
<dbReference type="GO" id="GO:0005975">
    <property type="term" value="P:carbohydrate metabolic process"/>
    <property type="evidence" value="ECO:0007669"/>
    <property type="project" value="UniProtKB-ARBA"/>
</dbReference>
<evidence type="ECO:0000313" key="4">
    <source>
        <dbReference type="EMBL" id="KAA8827699.1"/>
    </source>
</evidence>
<dbReference type="Proteomes" id="UP000410049">
    <property type="component" value="Unassembled WGS sequence"/>
</dbReference>
<dbReference type="AlphaFoldDB" id="A0A5M9ZJQ2"/>
<dbReference type="InterPro" id="IPR031924">
    <property type="entry name" value="GH115"/>
</dbReference>
<protein>
    <recommendedName>
        <fullName evidence="3">Gylcosyl hydrolase 115 C-terminal domain-containing protein</fullName>
    </recommendedName>
</protein>
<gene>
    <name evidence="4" type="ORF">EMO91_07610</name>
</gene>
<accession>A0A5M9ZJQ2</accession>
<evidence type="ECO:0000256" key="1">
    <source>
        <dbReference type="ARBA" id="ARBA00022801"/>
    </source>
</evidence>
<dbReference type="Gene3D" id="2.60.120.1620">
    <property type="match status" value="1"/>
</dbReference>
<feature type="domain" description="Gylcosyl hydrolase 115 C-terminal" evidence="3">
    <location>
        <begin position="769"/>
        <end position="935"/>
    </location>
</feature>
<dbReference type="InterPro" id="IPR041437">
    <property type="entry name" value="GH115_C"/>
</dbReference>
<comment type="caution">
    <text evidence="4">The sequence shown here is derived from an EMBL/GenBank/DDBJ whole genome shotgun (WGS) entry which is preliminary data.</text>
</comment>
<dbReference type="Gene3D" id="3.20.20.520">
    <property type="entry name" value="Glycosyl hydrolase family 115"/>
    <property type="match status" value="1"/>
</dbReference>
<dbReference type="InterPro" id="IPR042301">
    <property type="entry name" value="GH115_sf"/>
</dbReference>
<keyword evidence="1" id="KW-0378">Hydrolase</keyword>
<reference evidence="4 5" key="1">
    <citation type="journal article" date="2019" name="Syst. Appl. Microbiol.">
        <title>Characterization of Bifidobacterium species in feaces of the Egyptian fruit bat: Description of B. vespertilionis sp. nov. and B. rousetti sp. nov.</title>
        <authorList>
            <person name="Modesto M."/>
            <person name="Satti M."/>
            <person name="Watanabe K."/>
            <person name="Puglisi E."/>
            <person name="Morelli L."/>
            <person name="Huang C.-H."/>
            <person name="Liou J.-S."/>
            <person name="Miyashita M."/>
            <person name="Tamura T."/>
            <person name="Saito S."/>
            <person name="Mori K."/>
            <person name="Huang L."/>
            <person name="Sciavilla P."/>
            <person name="Sandri C."/>
            <person name="Spiezio C."/>
            <person name="Vitali F."/>
            <person name="Cavalieri D."/>
            <person name="Perpetuini G."/>
            <person name="Tofalo R."/>
            <person name="Bonetti A."/>
            <person name="Arita M."/>
            <person name="Mattarelli P."/>
        </authorList>
    </citation>
    <scope>NUCLEOTIDE SEQUENCE [LARGE SCALE GENOMIC DNA]</scope>
    <source>
        <strain evidence="4 5">RST17</strain>
    </source>
</reference>
<feature type="region of interest" description="Disordered" evidence="2">
    <location>
        <begin position="1057"/>
        <end position="1077"/>
    </location>
</feature>
<dbReference type="Gene3D" id="2.60.120.260">
    <property type="entry name" value="Galactose-binding domain-like"/>
    <property type="match status" value="1"/>
</dbReference>
<dbReference type="EMBL" id="RZUH01000005">
    <property type="protein sequence ID" value="KAA8827699.1"/>
    <property type="molecule type" value="Genomic_DNA"/>
</dbReference>
<evidence type="ECO:0000259" key="3">
    <source>
        <dbReference type="Pfam" id="PF17829"/>
    </source>
</evidence>
<feature type="compositionally biased region" description="Basic and acidic residues" evidence="2">
    <location>
        <begin position="1059"/>
        <end position="1068"/>
    </location>
</feature>
<name>A0A5M9ZJQ2_9BIFI</name>
<dbReference type="PANTHER" id="PTHR37842">
    <property type="match status" value="1"/>
</dbReference>
<proteinExistence type="predicted"/>
<evidence type="ECO:0000313" key="5">
    <source>
        <dbReference type="Proteomes" id="UP000410049"/>
    </source>
</evidence>